<dbReference type="Gene3D" id="1.25.40.10">
    <property type="entry name" value="Tetratricopeptide repeat domain"/>
    <property type="match status" value="1"/>
</dbReference>
<comment type="similarity">
    <text evidence="2">Belongs to the PPP phosphatase family. PP-5 (PP-T) subfamily.</text>
</comment>
<evidence type="ECO:0000256" key="1">
    <source>
        <dbReference type="ARBA" id="ARBA00001936"/>
    </source>
</evidence>
<feature type="active site" description="Proton donor/acceptor" evidence="9">
    <location>
        <position position="289"/>
    </location>
</feature>
<dbReference type="Pfam" id="PF08321">
    <property type="entry name" value="PPP5"/>
    <property type="match status" value="1"/>
</dbReference>
<dbReference type="GO" id="GO:0004722">
    <property type="term" value="F:protein serine/threonine phosphatase activity"/>
    <property type="evidence" value="ECO:0007669"/>
    <property type="project" value="UniProtKB-EC"/>
</dbReference>
<dbReference type="InterPro" id="IPR013235">
    <property type="entry name" value="PPP_dom"/>
</dbReference>
<dbReference type="Pfam" id="PF00149">
    <property type="entry name" value="Metallophos"/>
    <property type="match status" value="1"/>
</dbReference>
<proteinExistence type="inferred from homology"/>
<keyword evidence="13" id="KW-1185">Reference proteome</keyword>
<protein>
    <recommendedName>
        <fullName evidence="3">protein-serine/threonine phosphatase</fullName>
        <ecNumber evidence="3">3.1.3.16</ecNumber>
    </recommendedName>
</protein>
<dbReference type="InterPro" id="IPR004843">
    <property type="entry name" value="Calcineurin-like_PHP"/>
</dbReference>
<dbReference type="InterPro" id="IPR029052">
    <property type="entry name" value="Metallo-depent_PP-like"/>
</dbReference>
<evidence type="ECO:0000256" key="2">
    <source>
        <dbReference type="ARBA" id="ARBA00008786"/>
    </source>
</evidence>
<dbReference type="Pfam" id="PF13181">
    <property type="entry name" value="TPR_8"/>
    <property type="match status" value="2"/>
</dbReference>
<dbReference type="SUPFAM" id="SSF56300">
    <property type="entry name" value="Metallo-dependent phosphatases"/>
    <property type="match status" value="1"/>
</dbReference>
<evidence type="ECO:0000256" key="9">
    <source>
        <dbReference type="PIRSR" id="PIRSR033096-1"/>
    </source>
</evidence>
<dbReference type="PIRSF" id="PIRSF033096">
    <property type="entry name" value="PPPtase_5"/>
    <property type="match status" value="1"/>
</dbReference>
<dbReference type="EC" id="3.1.3.16" evidence="3"/>
<feature type="domain" description="Serine/threonine specific protein phosphatases" evidence="11">
    <location>
        <begin position="189"/>
        <end position="498"/>
    </location>
</feature>
<keyword evidence="7 10" id="KW-0802">TPR repeat</keyword>
<evidence type="ECO:0000313" key="12">
    <source>
        <dbReference type="EMBL" id="THD19675.1"/>
    </source>
</evidence>
<dbReference type="EMBL" id="JXXN02005864">
    <property type="protein sequence ID" value="THD19675.1"/>
    <property type="molecule type" value="Genomic_DNA"/>
</dbReference>
<feature type="repeat" description="TPR" evidence="10">
    <location>
        <begin position="77"/>
        <end position="110"/>
    </location>
</feature>
<dbReference type="GO" id="GO:0046872">
    <property type="term" value="F:metal ion binding"/>
    <property type="evidence" value="ECO:0007669"/>
    <property type="project" value="UniProtKB-KW"/>
</dbReference>
<evidence type="ECO:0000256" key="7">
    <source>
        <dbReference type="ARBA" id="ARBA00022803"/>
    </source>
</evidence>
<gene>
    <name evidence="12" type="ORF">D915_009421</name>
</gene>
<dbReference type="SUPFAM" id="SSF48452">
    <property type="entry name" value="TPR-like"/>
    <property type="match status" value="1"/>
</dbReference>
<evidence type="ECO:0000256" key="10">
    <source>
        <dbReference type="PROSITE-ProRule" id="PRU00339"/>
    </source>
</evidence>
<dbReference type="PANTHER" id="PTHR45668:SF5">
    <property type="entry name" value="SERINE_THREONINE-PROTEIN PHOSPHATASE 5"/>
    <property type="match status" value="1"/>
</dbReference>
<reference evidence="12" key="1">
    <citation type="submission" date="2019-03" db="EMBL/GenBank/DDBJ databases">
        <title>Improved annotation for the trematode Fasciola hepatica.</title>
        <authorList>
            <person name="Choi Y.-J."/>
            <person name="Martin J."/>
            <person name="Mitreva M."/>
        </authorList>
    </citation>
    <scope>NUCLEOTIDE SEQUENCE [LARGE SCALE GENOMIC DNA]</scope>
</reference>
<comment type="cofactor">
    <cofactor evidence="1">
        <name>Mn(2+)</name>
        <dbReference type="ChEBI" id="CHEBI:29035"/>
    </cofactor>
</comment>
<keyword evidence="6" id="KW-0378">Hydrolase</keyword>
<keyword evidence="8" id="KW-0464">Manganese</keyword>
<evidence type="ECO:0000256" key="4">
    <source>
        <dbReference type="ARBA" id="ARBA00022723"/>
    </source>
</evidence>
<keyword evidence="4" id="KW-0479">Metal-binding</keyword>
<dbReference type="SMART" id="SM00028">
    <property type="entry name" value="TPR"/>
    <property type="match status" value="3"/>
</dbReference>
<evidence type="ECO:0000256" key="5">
    <source>
        <dbReference type="ARBA" id="ARBA00022737"/>
    </source>
</evidence>
<organism evidence="12 13">
    <name type="scientific">Fasciola hepatica</name>
    <name type="common">Liver fluke</name>
    <dbReference type="NCBI Taxonomy" id="6192"/>
    <lineage>
        <taxon>Eukaryota</taxon>
        <taxon>Metazoa</taxon>
        <taxon>Spiralia</taxon>
        <taxon>Lophotrochozoa</taxon>
        <taxon>Platyhelminthes</taxon>
        <taxon>Trematoda</taxon>
        <taxon>Digenea</taxon>
        <taxon>Plagiorchiida</taxon>
        <taxon>Echinostomata</taxon>
        <taxon>Echinostomatoidea</taxon>
        <taxon>Fasciolidae</taxon>
        <taxon>Fasciola</taxon>
    </lineage>
</organism>
<evidence type="ECO:0000256" key="6">
    <source>
        <dbReference type="ARBA" id="ARBA00022801"/>
    </source>
</evidence>
<evidence type="ECO:0000256" key="8">
    <source>
        <dbReference type="ARBA" id="ARBA00023211"/>
    </source>
</evidence>
<dbReference type="InterPro" id="IPR019734">
    <property type="entry name" value="TPR_rpt"/>
</dbReference>
<name>A0A4E0QWA4_FASHE</name>
<evidence type="ECO:0000313" key="13">
    <source>
        <dbReference type="Proteomes" id="UP000230066"/>
    </source>
</evidence>
<dbReference type="CDD" id="cd07417">
    <property type="entry name" value="MPP_PP5_C"/>
    <property type="match status" value="1"/>
</dbReference>
<dbReference type="PROSITE" id="PS50005">
    <property type="entry name" value="TPR"/>
    <property type="match status" value="2"/>
</dbReference>
<accession>A0A4E0QWA4</accession>
<dbReference type="PANTHER" id="PTHR45668">
    <property type="entry name" value="SERINE/THREONINE-PROTEIN PHOSPHATASE 5-RELATED"/>
    <property type="match status" value="1"/>
</dbReference>
<evidence type="ECO:0000256" key="3">
    <source>
        <dbReference type="ARBA" id="ARBA00013081"/>
    </source>
</evidence>
<dbReference type="InterPro" id="IPR006186">
    <property type="entry name" value="Ser/Thr-sp_prot-phosphatase"/>
</dbReference>
<dbReference type="InterPro" id="IPR041753">
    <property type="entry name" value="PP5_C"/>
</dbReference>
<comment type="caution">
    <text evidence="12">The sequence shown here is derived from an EMBL/GenBank/DDBJ whole genome shotgun (WGS) entry which is preliminary data.</text>
</comment>
<dbReference type="InterPro" id="IPR011990">
    <property type="entry name" value="TPR-like_helical_dom_sf"/>
</dbReference>
<dbReference type="AlphaFoldDB" id="A0A4E0QWA4"/>
<keyword evidence="5" id="KW-0677">Repeat</keyword>
<evidence type="ECO:0000259" key="11">
    <source>
        <dbReference type="SMART" id="SM00156"/>
    </source>
</evidence>
<dbReference type="Proteomes" id="UP000230066">
    <property type="component" value="Unassembled WGS sequence"/>
</dbReference>
<dbReference type="PRINTS" id="PR00114">
    <property type="entry name" value="STPHPHTASE"/>
</dbReference>
<dbReference type="SMART" id="SM00156">
    <property type="entry name" value="PP2Ac"/>
    <property type="match status" value="1"/>
</dbReference>
<dbReference type="Gene3D" id="3.60.21.10">
    <property type="match status" value="1"/>
</dbReference>
<feature type="repeat" description="TPR" evidence="10">
    <location>
        <begin position="10"/>
        <end position="43"/>
    </location>
</feature>
<sequence>MASVDVEELADAFKAQANKYFRDGDYDKAIEEYTKAIETKETAICFSNRSLAYLRTECFGYALNDASRAIAIDSSYIKGYYRRATAYMALEKFKEALSDLETCMRMAPNDRRTRAKVKECQKIYRRRLFEKAIAVEEKASALESFDPSTVSVESSYDGPHLEVGESGNFCVTESFMLALMEHYKAQKKLHRKYALVILRDVYQYLRSLSSLVEINVPDDTKFTVCGDVHGQFYDLMNIFDLNGLPSKENPYLFNGDFVDRGSFSVECIFTLLGFKLLYPNHFYLSRGNHESENMNRLYGFEGEVKSKYSVEMVEIFTDLFNWLPLAHLINDRILEVADSLLLTFTVLSFHMFILCAIDRRLPKVMHGGLFSDDNVTLDDIRKISRDRQPPEGSPMCELLWSDPMESNGRTTSKRGIGCQFGPDVTERFCKANGLDYIIRSHEVKDNGYEIAHSDRCVTVFSAPNYCDTMHNRGAFITLIGKHKPEPMKPSFTVFSEVPHPDVRPMAYASPFLSLFM</sequence>
<dbReference type="InterPro" id="IPR051134">
    <property type="entry name" value="PPP_phosphatase"/>
</dbReference>